<keyword evidence="14" id="KW-1185">Reference proteome</keyword>
<dbReference type="GO" id="GO:0030178">
    <property type="term" value="P:negative regulation of Wnt signaling pathway"/>
    <property type="evidence" value="ECO:0007669"/>
    <property type="project" value="InterPro"/>
</dbReference>
<evidence type="ECO:0000256" key="9">
    <source>
        <dbReference type="ARBA" id="ARBA00022989"/>
    </source>
</evidence>
<comment type="cofactor">
    <cofactor evidence="2">
        <name>Co(2+)</name>
        <dbReference type="ChEBI" id="CHEBI:48828"/>
    </cofactor>
</comment>
<dbReference type="InterPro" id="IPR002816">
    <property type="entry name" value="TraB/PrgY/GumN_fam"/>
</dbReference>
<accession>A0A4R5PQN2</accession>
<gene>
    <name evidence="13" type="ORF">E2A64_00565</name>
</gene>
<keyword evidence="9" id="KW-1133">Transmembrane helix</keyword>
<keyword evidence="7" id="KW-0732">Signal</keyword>
<evidence type="ECO:0000313" key="13">
    <source>
        <dbReference type="EMBL" id="TDH39359.1"/>
    </source>
</evidence>
<comment type="cofactor">
    <cofactor evidence="1">
        <name>Mn(2+)</name>
        <dbReference type="ChEBI" id="CHEBI:29035"/>
    </cofactor>
</comment>
<dbReference type="CDD" id="cd14789">
    <property type="entry name" value="Tiki"/>
    <property type="match status" value="1"/>
</dbReference>
<keyword evidence="6" id="KW-0479">Metal-binding</keyword>
<organism evidence="13 14">
    <name type="scientific">Pseudohoeflea suaedae</name>
    <dbReference type="NCBI Taxonomy" id="877384"/>
    <lineage>
        <taxon>Bacteria</taxon>
        <taxon>Pseudomonadati</taxon>
        <taxon>Pseudomonadota</taxon>
        <taxon>Alphaproteobacteria</taxon>
        <taxon>Hyphomicrobiales</taxon>
        <taxon>Rhizobiaceae</taxon>
        <taxon>Pseudohoeflea</taxon>
    </lineage>
</organism>
<evidence type="ECO:0000313" key="14">
    <source>
        <dbReference type="Proteomes" id="UP000295131"/>
    </source>
</evidence>
<dbReference type="GO" id="GO:0004222">
    <property type="term" value="F:metalloendopeptidase activity"/>
    <property type="evidence" value="ECO:0007669"/>
    <property type="project" value="TreeGrafter"/>
</dbReference>
<evidence type="ECO:0000256" key="6">
    <source>
        <dbReference type="ARBA" id="ARBA00022723"/>
    </source>
</evidence>
<evidence type="ECO:0000256" key="3">
    <source>
        <dbReference type="ARBA" id="ARBA00004479"/>
    </source>
</evidence>
<dbReference type="GO" id="GO:0046872">
    <property type="term" value="F:metal ion binding"/>
    <property type="evidence" value="ECO:0007669"/>
    <property type="project" value="UniProtKB-KW"/>
</dbReference>
<keyword evidence="5" id="KW-0812">Transmembrane</keyword>
<keyword evidence="11" id="KW-0472">Membrane</keyword>
<reference evidence="13 14" key="1">
    <citation type="journal article" date="2013" name="Int. J. Syst. Evol. Microbiol.">
        <title>Hoeflea suaedae sp. nov., an endophytic bacterium isolated from the root of the halophyte Suaeda maritima.</title>
        <authorList>
            <person name="Chung E.J."/>
            <person name="Park J.A."/>
            <person name="Pramanik P."/>
            <person name="Bibi F."/>
            <person name="Jeon C.O."/>
            <person name="Chung Y.R."/>
        </authorList>
    </citation>
    <scope>NUCLEOTIDE SEQUENCE [LARGE SCALE GENOMIC DNA]</scope>
    <source>
        <strain evidence="13 14">YC6898</strain>
    </source>
</reference>
<evidence type="ECO:0000256" key="7">
    <source>
        <dbReference type="ARBA" id="ARBA00022729"/>
    </source>
</evidence>
<dbReference type="AlphaFoldDB" id="A0A4R5PQN2"/>
<dbReference type="OrthoDB" id="9806326at2"/>
<protein>
    <submittedName>
        <fullName evidence="13">Polysaccharide biosynthesis protein GumN</fullName>
    </submittedName>
</protein>
<evidence type="ECO:0000256" key="11">
    <source>
        <dbReference type="ARBA" id="ARBA00023136"/>
    </source>
</evidence>
<keyword evidence="4" id="KW-0645">Protease</keyword>
<proteinExistence type="predicted"/>
<name>A0A4R5PQN2_9HYPH</name>
<dbReference type="GO" id="GO:0016020">
    <property type="term" value="C:membrane"/>
    <property type="evidence" value="ECO:0007669"/>
    <property type="project" value="UniProtKB-SubCell"/>
</dbReference>
<evidence type="ECO:0000256" key="1">
    <source>
        <dbReference type="ARBA" id="ARBA00001936"/>
    </source>
</evidence>
<dbReference type="Proteomes" id="UP000295131">
    <property type="component" value="Unassembled WGS sequence"/>
</dbReference>
<dbReference type="EMBL" id="SMSI01000001">
    <property type="protein sequence ID" value="TDH39359.1"/>
    <property type="molecule type" value="Genomic_DNA"/>
</dbReference>
<dbReference type="GO" id="GO:0006508">
    <property type="term" value="P:proteolysis"/>
    <property type="evidence" value="ECO:0007669"/>
    <property type="project" value="UniProtKB-KW"/>
</dbReference>
<evidence type="ECO:0000256" key="2">
    <source>
        <dbReference type="ARBA" id="ARBA00001941"/>
    </source>
</evidence>
<dbReference type="PANTHER" id="PTHR31120">
    <property type="entry name" value="METALLOPROTEASE TIKI"/>
    <property type="match status" value="1"/>
</dbReference>
<keyword evidence="8" id="KW-0378">Hydrolase</keyword>
<evidence type="ECO:0000256" key="4">
    <source>
        <dbReference type="ARBA" id="ARBA00022670"/>
    </source>
</evidence>
<keyword evidence="10" id="KW-0482">Metalloprotease</keyword>
<evidence type="ECO:0000256" key="12">
    <source>
        <dbReference type="ARBA" id="ARBA00023180"/>
    </source>
</evidence>
<dbReference type="PANTHER" id="PTHR31120:SF6">
    <property type="entry name" value="METALLOPROTEASE TIKI HOMOLOG"/>
    <property type="match status" value="1"/>
</dbReference>
<dbReference type="InterPro" id="IPR040230">
    <property type="entry name" value="TIKI1/2-like"/>
</dbReference>
<comment type="subcellular location">
    <subcellularLocation>
        <location evidence="3">Membrane</location>
        <topology evidence="3">Single-pass type I membrane protein</topology>
    </subcellularLocation>
</comment>
<dbReference type="Pfam" id="PF01963">
    <property type="entry name" value="TraB_PrgY_gumN"/>
    <property type="match status" value="1"/>
</dbReference>
<evidence type="ECO:0000256" key="10">
    <source>
        <dbReference type="ARBA" id="ARBA00023049"/>
    </source>
</evidence>
<keyword evidence="12" id="KW-0325">Glycoprotein</keyword>
<sequence>MYFTFRLRDVVTAFALAFPYLLLFALISAMLFAPRVANAAPVACEGKSLVQSLKTESPERYAEAIAEGEAIPNGHGKLWRIEKAGTDPSFLFGTMHVTDPRVTKMSAPAEKAFDGSRTVVIETIDILDPQKAQLALLGKPELTMFTDGSSLDTLLDENELELVKSELDRRGIPLPLVARMKPWMIAGMIALPDCETLNKQAGLAFLDQKIAERAKAEGKDLKGLESIGEQLEAMNSLPMEFHVQGLVETIKLGDLMPDIMATMTDLYLQGDIAMIMPVITAASPEDLDEEAEGYAQFEDRIIRMRNHVMAERAAPILEDGAAFIAVGALHLPGKEGVVALLRKDGYEVTLVE</sequence>
<evidence type="ECO:0000256" key="8">
    <source>
        <dbReference type="ARBA" id="ARBA00022801"/>
    </source>
</evidence>
<evidence type="ECO:0000256" key="5">
    <source>
        <dbReference type="ARBA" id="ARBA00022692"/>
    </source>
</evidence>
<comment type="caution">
    <text evidence="13">The sequence shown here is derived from an EMBL/GenBank/DDBJ whole genome shotgun (WGS) entry which is preliminary data.</text>
</comment>